<feature type="region of interest" description="Disordered" evidence="1">
    <location>
        <begin position="734"/>
        <end position="757"/>
    </location>
</feature>
<evidence type="ECO:0008006" key="4">
    <source>
        <dbReference type="Google" id="ProtNLM"/>
    </source>
</evidence>
<name>A0A9P6WB04_MAUEX</name>
<evidence type="ECO:0000313" key="3">
    <source>
        <dbReference type="Proteomes" id="UP000750334"/>
    </source>
</evidence>
<dbReference type="GO" id="GO:0000964">
    <property type="term" value="P:mitochondrial RNA 5'-end processing"/>
    <property type="evidence" value="ECO:0007669"/>
    <property type="project" value="TreeGrafter"/>
</dbReference>
<reference evidence="2 3" key="1">
    <citation type="submission" date="2020-11" db="EMBL/GenBank/DDBJ databases">
        <title>Kefir isolates.</title>
        <authorList>
            <person name="Marcisauskas S."/>
            <person name="Kim Y."/>
            <person name="Blasche S."/>
        </authorList>
    </citation>
    <scope>NUCLEOTIDE SEQUENCE [LARGE SCALE GENOMIC DNA]</scope>
    <source>
        <strain evidence="2 3">OG2</strain>
    </source>
</reference>
<dbReference type="GO" id="GO:0005740">
    <property type="term" value="C:mitochondrial envelope"/>
    <property type="evidence" value="ECO:0007669"/>
    <property type="project" value="TreeGrafter"/>
</dbReference>
<dbReference type="EMBL" id="PUHR01000061">
    <property type="protein sequence ID" value="KAG0668665.1"/>
    <property type="molecule type" value="Genomic_DNA"/>
</dbReference>
<dbReference type="PANTHER" id="PTHR31014">
    <property type="entry name" value="MITOCHONDRIAL TRANSLATION SYSTEM COMPONENT PET127-RELATED"/>
    <property type="match status" value="1"/>
</dbReference>
<dbReference type="OrthoDB" id="10249045at2759"/>
<organism evidence="2 3">
    <name type="scientific">Maudiozyma exigua</name>
    <name type="common">Yeast</name>
    <name type="synonym">Kazachstania exigua</name>
    <dbReference type="NCBI Taxonomy" id="34358"/>
    <lineage>
        <taxon>Eukaryota</taxon>
        <taxon>Fungi</taxon>
        <taxon>Dikarya</taxon>
        <taxon>Ascomycota</taxon>
        <taxon>Saccharomycotina</taxon>
        <taxon>Saccharomycetes</taxon>
        <taxon>Saccharomycetales</taxon>
        <taxon>Saccharomycetaceae</taxon>
        <taxon>Maudiozyma</taxon>
    </lineage>
</organism>
<keyword evidence="3" id="KW-1185">Reference proteome</keyword>
<accession>A0A9P6WB04</accession>
<dbReference type="Pfam" id="PF08634">
    <property type="entry name" value="Pet127"/>
    <property type="match status" value="1"/>
</dbReference>
<evidence type="ECO:0000313" key="2">
    <source>
        <dbReference type="EMBL" id="KAG0668665.1"/>
    </source>
</evidence>
<evidence type="ECO:0000256" key="1">
    <source>
        <dbReference type="SAM" id="MobiDB-lite"/>
    </source>
</evidence>
<dbReference type="Proteomes" id="UP000750334">
    <property type="component" value="Unassembled WGS sequence"/>
</dbReference>
<comment type="caution">
    <text evidence="2">The sequence shown here is derived from an EMBL/GenBank/DDBJ whole genome shotgun (WGS) entry which is preliminary data.</text>
</comment>
<gene>
    <name evidence="2" type="ORF">C6P45_004507</name>
</gene>
<proteinExistence type="predicted"/>
<dbReference type="AlphaFoldDB" id="A0A9P6WB04"/>
<protein>
    <recommendedName>
        <fullName evidence="4">Pet127p</fullName>
    </recommendedName>
</protein>
<dbReference type="PANTHER" id="PTHR31014:SF0">
    <property type="entry name" value="MITOCHONDRIAL TRANSLATION SYSTEM COMPONENT PET127-RELATED"/>
    <property type="match status" value="1"/>
</dbReference>
<feature type="compositionally biased region" description="Basic and acidic residues" evidence="1">
    <location>
        <begin position="734"/>
        <end position="751"/>
    </location>
</feature>
<dbReference type="InterPro" id="IPR013943">
    <property type="entry name" value="Pet127"/>
</dbReference>
<sequence>MSGILTRKIVERYVKFKYFSSYQHLANEHSDIIKIVLKDGEVISIPNNDRKKSLEDKNPDFKSDGKKAVKVKGRIKPKQARIRRRKISPMEYHDDKLNHEAYKKIINEELRGISSKMAINRNGINQETVHLNTDKGHNSKEEHLHPPQLSGELHRVLYQPMTLHHLKDLRSNMYLFDPRLERLAPEFLQKKVPESQDKNDQNDTAMSTPLFLTPHKDKNLMKVAKMFKKKYISSSSSMTAILSHMHFLLSNFRGLNINDTPISQSFDHNKCKFSRGAKFPAMVILRKKNDKIRSIDSDKTFDKEMVLSILGHSLERFLTENPNLPESENDFYHYSKISDFIVRSQLDAYDPHLPGTGVFDLKTRAVCAIRHDLSYIEQNNNITGYRLDKMHGEYESFEREFYELIKATLLKYSLQSRIGKMDGIFVAYHNISKLFGFQYLPQEELDYIIHSKMSDKFMKELKKRNKDVINSVGHKDYIVNHLFQDREVANRVAEAEFQNSFVILKNALDYLEAEINKKLGKDNWQMCKIMMETAERKMKLSNNEIVTYPVLNIIAIPLPSDFKDKSIIEPDTTQENIRNVIGEHSLKIEREICDEEFLENMVGVEVRVFHKQSATRDQFSKTLGKGECSEKSNELIKNTYYSKQWSFQTPNFINPEDVNLWKVGTWWTPITDAHKLGNLYKRYCNIKLGTMRNQLEIVGVDTEIDKGESNDRQKKEKNKSFNIFKTILRAYGEKGAKDEKHEKTSSEKEMWNSKSLH</sequence>